<dbReference type="Proteomes" id="UP001549321">
    <property type="component" value="Unassembled WGS sequence"/>
</dbReference>
<dbReference type="EMBL" id="JBEPSM010000004">
    <property type="protein sequence ID" value="MET4636277.1"/>
    <property type="molecule type" value="Genomic_DNA"/>
</dbReference>
<comment type="caution">
    <text evidence="2">The sequence shown here is derived from an EMBL/GenBank/DDBJ whole genome shotgun (WGS) entry which is preliminary data.</text>
</comment>
<name>A0ABV2R4R7_9HYPH</name>
<proteinExistence type="predicted"/>
<keyword evidence="2" id="KW-0255">Endonuclease</keyword>
<keyword evidence="2" id="KW-0378">Hydrolase</keyword>
<dbReference type="SUPFAM" id="SSF52980">
    <property type="entry name" value="Restriction endonuclease-like"/>
    <property type="match status" value="1"/>
</dbReference>
<dbReference type="GO" id="GO:0004519">
    <property type="term" value="F:endonuclease activity"/>
    <property type="evidence" value="ECO:0007669"/>
    <property type="project" value="UniProtKB-KW"/>
</dbReference>
<dbReference type="Pfam" id="PF04480">
    <property type="entry name" value="DUF559"/>
    <property type="match status" value="1"/>
</dbReference>
<gene>
    <name evidence="2" type="ORF">ABIE08_004235</name>
</gene>
<accession>A0ABV2R4R7</accession>
<evidence type="ECO:0000313" key="3">
    <source>
        <dbReference type="Proteomes" id="UP001549321"/>
    </source>
</evidence>
<evidence type="ECO:0000259" key="1">
    <source>
        <dbReference type="Pfam" id="PF04480"/>
    </source>
</evidence>
<dbReference type="InterPro" id="IPR047216">
    <property type="entry name" value="Endonuclease_DUF559_bact"/>
</dbReference>
<dbReference type="PANTHER" id="PTHR38590">
    <property type="entry name" value="BLL0828 PROTEIN"/>
    <property type="match status" value="1"/>
</dbReference>
<reference evidence="2 3" key="1">
    <citation type="submission" date="2024-06" db="EMBL/GenBank/DDBJ databases">
        <title>Sorghum-associated microbial communities from plants grown in Nebraska, USA.</title>
        <authorList>
            <person name="Schachtman D."/>
        </authorList>
    </citation>
    <scope>NUCLEOTIDE SEQUENCE [LARGE SCALE GENOMIC DNA]</scope>
    <source>
        <strain evidence="2 3">3207</strain>
    </source>
</reference>
<organism evidence="2 3">
    <name type="scientific">Kaistia defluvii</name>
    <dbReference type="NCBI Taxonomy" id="410841"/>
    <lineage>
        <taxon>Bacteria</taxon>
        <taxon>Pseudomonadati</taxon>
        <taxon>Pseudomonadota</taxon>
        <taxon>Alphaproteobacteria</taxon>
        <taxon>Hyphomicrobiales</taxon>
        <taxon>Kaistiaceae</taxon>
        <taxon>Kaistia</taxon>
    </lineage>
</organism>
<keyword evidence="2" id="KW-0540">Nuclease</keyword>
<dbReference type="Gene3D" id="3.40.960.10">
    <property type="entry name" value="VSR Endonuclease"/>
    <property type="match status" value="1"/>
</dbReference>
<evidence type="ECO:0000313" key="2">
    <source>
        <dbReference type="EMBL" id="MET4636277.1"/>
    </source>
</evidence>
<keyword evidence="3" id="KW-1185">Reference proteome</keyword>
<dbReference type="PANTHER" id="PTHR38590:SF1">
    <property type="entry name" value="BLL0828 PROTEIN"/>
    <property type="match status" value="1"/>
</dbReference>
<dbReference type="InterPro" id="IPR007569">
    <property type="entry name" value="DUF559"/>
</dbReference>
<sequence length="126" mass="14454">MSRRIADPRQLGFARTMRRNMTEAEFRLWLRLRARAVEGLKFRRQVPIGPFIVDFFCAERRLVVEIDGSQHFAEAAIAADARRTAWLEARGFRVLRLTNPDVMNNVEAVYRAIADAAEQPPSEPSP</sequence>
<protein>
    <submittedName>
        <fullName evidence="2">Very-short-patch-repair endonuclease</fullName>
    </submittedName>
</protein>
<dbReference type="CDD" id="cd01038">
    <property type="entry name" value="Endonuclease_DUF559"/>
    <property type="match status" value="1"/>
</dbReference>
<feature type="domain" description="DUF559" evidence="1">
    <location>
        <begin position="12"/>
        <end position="115"/>
    </location>
</feature>
<dbReference type="RefSeq" id="WP_354553814.1">
    <property type="nucleotide sequence ID" value="NZ_JBEPSM010000004.1"/>
</dbReference>
<dbReference type="InterPro" id="IPR011335">
    <property type="entry name" value="Restrct_endonuc-II-like"/>
</dbReference>